<dbReference type="EMBL" id="LFJN01000008">
    <property type="protein sequence ID" value="KPI41964.1"/>
    <property type="molecule type" value="Genomic_DNA"/>
</dbReference>
<dbReference type="PIRSF" id="PIRSF015736">
    <property type="entry name" value="MI"/>
    <property type="match status" value="1"/>
</dbReference>
<protein>
    <recommendedName>
        <fullName evidence="3">Maleate isomerase</fullName>
    </recommendedName>
</protein>
<dbReference type="Proteomes" id="UP000038010">
    <property type="component" value="Unassembled WGS sequence"/>
</dbReference>
<proteinExistence type="predicted"/>
<comment type="caution">
    <text evidence="1">The sequence shown here is derived from an EMBL/GenBank/DDBJ whole genome shotgun (WGS) entry which is preliminary data.</text>
</comment>
<evidence type="ECO:0008006" key="3">
    <source>
        <dbReference type="Google" id="ProtNLM"/>
    </source>
</evidence>
<accession>A0A0N1H6X7</accession>
<dbReference type="PANTHER" id="PTHR40267:SF1">
    <property type="entry name" value="BLR3294 PROTEIN"/>
    <property type="match status" value="1"/>
</dbReference>
<dbReference type="RefSeq" id="XP_018001927.1">
    <property type="nucleotide sequence ID" value="XM_018145625.1"/>
</dbReference>
<dbReference type="PANTHER" id="PTHR40267">
    <property type="entry name" value="BLR3294 PROTEIN"/>
    <property type="match status" value="1"/>
</dbReference>
<keyword evidence="2" id="KW-1185">Reference proteome</keyword>
<reference evidence="1 2" key="1">
    <citation type="submission" date="2015-06" db="EMBL/GenBank/DDBJ databases">
        <title>Draft genome of the ant-associated black yeast Phialophora attae CBS 131958.</title>
        <authorList>
            <person name="Moreno L.F."/>
            <person name="Stielow B.J."/>
            <person name="de Hoog S."/>
            <person name="Vicente V.A."/>
            <person name="Weiss V.A."/>
            <person name="de Vries M."/>
            <person name="Cruz L.M."/>
            <person name="Souza E.M."/>
        </authorList>
    </citation>
    <scope>NUCLEOTIDE SEQUENCE [LARGE SCALE GENOMIC DNA]</scope>
    <source>
        <strain evidence="1 2">CBS 131958</strain>
    </source>
</reference>
<dbReference type="AlphaFoldDB" id="A0A0N1H6X7"/>
<dbReference type="OrthoDB" id="414270at2759"/>
<name>A0A0N1H6X7_9EURO</name>
<dbReference type="GeneID" id="28737505"/>
<evidence type="ECO:0000313" key="1">
    <source>
        <dbReference type="EMBL" id="KPI41964.1"/>
    </source>
</evidence>
<evidence type="ECO:0000313" key="2">
    <source>
        <dbReference type="Proteomes" id="UP000038010"/>
    </source>
</evidence>
<organism evidence="1 2">
    <name type="scientific">Cyphellophora attinorum</name>
    <dbReference type="NCBI Taxonomy" id="1664694"/>
    <lineage>
        <taxon>Eukaryota</taxon>
        <taxon>Fungi</taxon>
        <taxon>Dikarya</taxon>
        <taxon>Ascomycota</taxon>
        <taxon>Pezizomycotina</taxon>
        <taxon>Eurotiomycetes</taxon>
        <taxon>Chaetothyriomycetidae</taxon>
        <taxon>Chaetothyriales</taxon>
        <taxon>Cyphellophoraceae</taxon>
        <taxon>Cyphellophora</taxon>
    </lineage>
</organism>
<dbReference type="Pfam" id="PF17645">
    <property type="entry name" value="Amdase"/>
    <property type="match status" value="1"/>
</dbReference>
<dbReference type="InterPro" id="IPR026286">
    <property type="entry name" value="MaiA/AMDase"/>
</dbReference>
<dbReference type="VEuPathDB" id="FungiDB:AB675_5416"/>
<gene>
    <name evidence="1" type="ORF">AB675_5416</name>
</gene>
<dbReference type="Gene3D" id="3.40.50.12500">
    <property type="match status" value="1"/>
</dbReference>
<sequence>MPPTSLVSPRAVFGLIVPATNTVVEAEFNWLRVPGVSWHSGRIDIKNPSLKDDETVEQFMRDLRATIGDSVRMVCQCFPTYLVMGMSAETFWGGKDGAAKFEAFMHELSGLKVSTGARAAQAALDKFGARRIGVVTPYQPVGDQQVVDFFTQMGYEVVSVHGLRCDSATSIADVPPDVVKDAFRKVDGPEVEALLQAGTNLPVASVVAELEAELKKPVIAINVATVWHAYRTNGIEDKIKGYGRLLEEF</sequence>
<dbReference type="InterPro" id="IPR053714">
    <property type="entry name" value="Iso_Racemase_Enz_sf"/>
</dbReference>